<sequence>MAIGFGLVSIITLQGLQANKPPECRFFFPYTKNDCVDTEYDSNGNIWRETPYKDGKLNGIVKKYDINGKLSMERPYKNGELDGIEKVYYENGKLESETPYKNGKAEGIKRWYYENGNIKQERTYIKGRRHEYKFYTEDGNFLGAVRYRNEMMIEFVKCPKKKLSNDETESVLDEFMLIEGSRDPGADHDDVIKEYCEE</sequence>
<evidence type="ECO:0000313" key="1">
    <source>
        <dbReference type="EMBL" id="TLE08737.1"/>
    </source>
</evidence>
<dbReference type="SUPFAM" id="SSF82185">
    <property type="entry name" value="Histone H3 K4-specific methyltransferase SET7/9 N-terminal domain"/>
    <property type="match status" value="1"/>
</dbReference>
<comment type="caution">
    <text evidence="1">The sequence shown here is derived from an EMBL/GenBank/DDBJ whole genome shotgun (WGS) entry which is preliminary data.</text>
</comment>
<dbReference type="Gene3D" id="3.90.930.1">
    <property type="match status" value="1"/>
</dbReference>
<dbReference type="Pfam" id="PF07661">
    <property type="entry name" value="MORN_2"/>
    <property type="match status" value="4"/>
</dbReference>
<dbReference type="InterPro" id="IPR011652">
    <property type="entry name" value="MORN_2"/>
</dbReference>
<evidence type="ECO:0000313" key="2">
    <source>
        <dbReference type="Proteomes" id="UP000029857"/>
    </source>
</evidence>
<proteinExistence type="predicted"/>
<reference evidence="1 2" key="1">
    <citation type="journal article" date="2014" name="Genome Announc.">
        <title>Draft genome sequences of eight enterohepatic helicobacter species isolated from both laboratory and wild rodents.</title>
        <authorList>
            <person name="Sheh A."/>
            <person name="Shen Z."/>
            <person name="Fox J.G."/>
        </authorList>
    </citation>
    <scope>NUCLEOTIDE SEQUENCE [LARGE SCALE GENOMIC DNA]</scope>
    <source>
        <strain evidence="1 2">ATCC 49320</strain>
    </source>
</reference>
<accession>A0A4U8U5I1</accession>
<dbReference type="Proteomes" id="UP000029857">
    <property type="component" value="Unassembled WGS sequence"/>
</dbReference>
<gene>
    <name evidence="1" type="ORF">LS79_009375</name>
</gene>
<name>A0A4U8U5I1_9HELI</name>
<dbReference type="EMBL" id="JRPJ02000043">
    <property type="protein sequence ID" value="TLE08737.1"/>
    <property type="molecule type" value="Genomic_DNA"/>
</dbReference>
<organism evidence="1 2">
    <name type="scientific">Helicobacter bilis</name>
    <dbReference type="NCBI Taxonomy" id="37372"/>
    <lineage>
        <taxon>Bacteria</taxon>
        <taxon>Pseudomonadati</taxon>
        <taxon>Campylobacterota</taxon>
        <taxon>Epsilonproteobacteria</taxon>
        <taxon>Campylobacterales</taxon>
        <taxon>Helicobacteraceae</taxon>
        <taxon>Helicobacter</taxon>
    </lineage>
</organism>
<dbReference type="AlphaFoldDB" id="A0A4U8U5I1"/>
<protein>
    <submittedName>
        <fullName evidence="1">Toxin-antitoxin system YwqK family antitoxin</fullName>
    </submittedName>
</protein>